<evidence type="ECO:0000313" key="2">
    <source>
        <dbReference type="Proteomes" id="UP001180754"/>
    </source>
</evidence>
<protein>
    <submittedName>
        <fullName evidence="1">Uncharacterized protein</fullName>
    </submittedName>
</protein>
<gene>
    <name evidence="1" type="ORF">RND15_05685</name>
</gene>
<keyword evidence="2" id="KW-1185">Reference proteome</keyword>
<organism evidence="1 2">
    <name type="scientific">Streptomyces lonegramiae</name>
    <dbReference type="NCBI Taxonomy" id="3075524"/>
    <lineage>
        <taxon>Bacteria</taxon>
        <taxon>Bacillati</taxon>
        <taxon>Actinomycetota</taxon>
        <taxon>Actinomycetes</taxon>
        <taxon>Kitasatosporales</taxon>
        <taxon>Streptomycetaceae</taxon>
        <taxon>Streptomyces</taxon>
    </lineage>
</organism>
<name>A0ABU2X8F6_9ACTN</name>
<proteinExistence type="predicted"/>
<accession>A0ABU2X8F6</accession>
<dbReference type="EMBL" id="JAVRFD010000002">
    <property type="protein sequence ID" value="MDT0542210.1"/>
    <property type="molecule type" value="Genomic_DNA"/>
</dbReference>
<comment type="caution">
    <text evidence="1">The sequence shown here is derived from an EMBL/GenBank/DDBJ whole genome shotgun (WGS) entry which is preliminary data.</text>
</comment>
<evidence type="ECO:0000313" key="1">
    <source>
        <dbReference type="EMBL" id="MDT0542210.1"/>
    </source>
</evidence>
<reference evidence="1" key="1">
    <citation type="submission" date="2024-05" db="EMBL/GenBank/DDBJ databases">
        <title>30 novel species of actinomycetes from the DSMZ collection.</title>
        <authorList>
            <person name="Nouioui I."/>
        </authorList>
    </citation>
    <scope>NUCLEOTIDE SEQUENCE</scope>
    <source>
        <strain evidence="1">DSM 41529</strain>
    </source>
</reference>
<dbReference type="Proteomes" id="UP001180754">
    <property type="component" value="Unassembled WGS sequence"/>
</dbReference>
<dbReference type="RefSeq" id="WP_311722561.1">
    <property type="nucleotide sequence ID" value="NZ_JAVRFD010000002.1"/>
</dbReference>
<sequence>MTDLYTVSIDAVEGPTFRGKVHIINPDAASVPSVRTFPLALLVDAWYLLTNGYLGNDGPEVHRGDRCPISKERGKEIVAGMRLKDDLSEVYDLILGKMIRVNSGGYILADDGRTVVEPRRRAKDVYKLGWSSGSDPISSYVFTRSDPEEFTRRAAEIVTSYERGPVLNVPLWSEVAALESDREPWEPGEDREAMLTWHDPVDLEYWRAWRLLRDRPFEEWPYAEITVTVSDAGYLEHLAGGGMRWSTAQTGYA</sequence>